<reference evidence="2" key="2">
    <citation type="submission" date="2020-11" db="EMBL/GenBank/DDBJ databases">
        <title>Description of novel Gluconobacter species.</title>
        <authorList>
            <person name="Cleenwerck I."/>
            <person name="Cnockaert M."/>
            <person name="Borremans W."/>
            <person name="Wieme A.D."/>
            <person name="De Vuyst L."/>
            <person name="Vandamme P."/>
        </authorList>
    </citation>
    <scope>NUCLEOTIDE SEQUENCE</scope>
    <source>
        <strain evidence="2">R71697</strain>
    </source>
</reference>
<dbReference type="EMBL" id="JABCQN010000001">
    <property type="protein sequence ID" value="MBF0869841.1"/>
    <property type="molecule type" value="Genomic_DNA"/>
</dbReference>
<evidence type="ECO:0000313" key="3">
    <source>
        <dbReference type="Proteomes" id="UP000661006"/>
    </source>
</evidence>
<evidence type="ECO:0000313" key="2">
    <source>
        <dbReference type="EMBL" id="MBF0869841.1"/>
    </source>
</evidence>
<keyword evidence="1" id="KW-0812">Transmembrane</keyword>
<protein>
    <submittedName>
        <fullName evidence="2">Uncharacterized protein</fullName>
    </submittedName>
</protein>
<feature type="transmembrane region" description="Helical" evidence="1">
    <location>
        <begin position="7"/>
        <end position="27"/>
    </location>
</feature>
<name>A0A9Q2FJM2_GLUJA</name>
<gene>
    <name evidence="2" type="ORF">HKD32_03060</name>
</gene>
<dbReference type="AlphaFoldDB" id="A0A9Q2FJM2"/>
<dbReference type="Proteomes" id="UP000661006">
    <property type="component" value="Unassembled WGS sequence"/>
</dbReference>
<sequence>MKLSRQFFLTMLIFSLLGIGVNLLKFFTTQENIFNSFHFWEWVGIAVASLWAMLVFKRTSPKP</sequence>
<accession>A0A9Q2FJM2</accession>
<evidence type="ECO:0000256" key="1">
    <source>
        <dbReference type="SAM" id="Phobius"/>
    </source>
</evidence>
<proteinExistence type="predicted"/>
<feature type="transmembrane region" description="Helical" evidence="1">
    <location>
        <begin position="39"/>
        <end position="56"/>
    </location>
</feature>
<keyword evidence="1" id="KW-1133">Transmembrane helix</keyword>
<reference evidence="2" key="1">
    <citation type="submission" date="2020-04" db="EMBL/GenBank/DDBJ databases">
        <authorList>
            <person name="Sombolestani A."/>
        </authorList>
    </citation>
    <scope>NUCLEOTIDE SEQUENCE</scope>
    <source>
        <strain evidence="2">R71697</strain>
    </source>
</reference>
<keyword evidence="1" id="KW-0472">Membrane</keyword>
<organism evidence="2 3">
    <name type="scientific">Gluconobacter japonicus</name>
    <dbReference type="NCBI Taxonomy" id="376620"/>
    <lineage>
        <taxon>Bacteria</taxon>
        <taxon>Pseudomonadati</taxon>
        <taxon>Pseudomonadota</taxon>
        <taxon>Alphaproteobacteria</taxon>
        <taxon>Acetobacterales</taxon>
        <taxon>Acetobacteraceae</taxon>
        <taxon>Gluconobacter</taxon>
    </lineage>
</organism>
<comment type="caution">
    <text evidence="2">The sequence shown here is derived from an EMBL/GenBank/DDBJ whole genome shotgun (WGS) entry which is preliminary data.</text>
</comment>